<dbReference type="Gene3D" id="1.10.357.10">
    <property type="entry name" value="Tetracycline Repressor, domain 2"/>
    <property type="match status" value="1"/>
</dbReference>
<sequence length="200" mass="23449">MKKGITKEQAIDAALELMRSRDDIRSVNLREIARNLGCAHTNLYNYFGSFDDLLWEAHIEVLKKFSENLEKHISVVDKYDQKLLCFFNEFVDFYINNKGWFRLAWVEIIGGERPKVDEIATVKVVDGLVENIETIWKNLYKYTPKRDKIRNVLHIVHAYMQGEVSIYIARRSLISDESEFKSYVANTAKSMFELLLSKEE</sequence>
<proteinExistence type="predicted"/>
<keyword evidence="1 2" id="KW-0238">DNA-binding</keyword>
<feature type="DNA-binding region" description="H-T-H motif" evidence="2">
    <location>
        <begin position="28"/>
        <end position="47"/>
    </location>
</feature>
<evidence type="ECO:0000313" key="4">
    <source>
        <dbReference type="EMBL" id="GCD11544.1"/>
    </source>
</evidence>
<evidence type="ECO:0000313" key="5">
    <source>
        <dbReference type="Proteomes" id="UP000287872"/>
    </source>
</evidence>
<dbReference type="GO" id="GO:0003677">
    <property type="term" value="F:DNA binding"/>
    <property type="evidence" value="ECO:0007669"/>
    <property type="project" value="UniProtKB-UniRule"/>
</dbReference>
<dbReference type="SUPFAM" id="SSF46689">
    <property type="entry name" value="Homeodomain-like"/>
    <property type="match status" value="1"/>
</dbReference>
<gene>
    <name evidence="4" type="ORF">Ctaglu_31670</name>
</gene>
<accession>A0A401UPU2</accession>
<dbReference type="EMBL" id="BHYK01000019">
    <property type="protein sequence ID" value="GCD11544.1"/>
    <property type="molecule type" value="Genomic_DNA"/>
</dbReference>
<organism evidence="4 5">
    <name type="scientific">Clostridium tagluense</name>
    <dbReference type="NCBI Taxonomy" id="360422"/>
    <lineage>
        <taxon>Bacteria</taxon>
        <taxon>Bacillati</taxon>
        <taxon>Bacillota</taxon>
        <taxon>Clostridia</taxon>
        <taxon>Eubacteriales</taxon>
        <taxon>Clostridiaceae</taxon>
        <taxon>Clostridium</taxon>
    </lineage>
</organism>
<dbReference type="OrthoDB" id="5366068at2"/>
<reference evidence="4 5" key="1">
    <citation type="submission" date="2018-11" db="EMBL/GenBank/DDBJ databases">
        <title>Genome sequencing and assembly of Clostridium tagluense strain A121.</title>
        <authorList>
            <person name="Murakami T."/>
            <person name="Segawa T."/>
            <person name="Shcherbakova V.A."/>
            <person name="Mori H."/>
            <person name="Yoshimura Y."/>
        </authorList>
    </citation>
    <scope>NUCLEOTIDE SEQUENCE [LARGE SCALE GENOMIC DNA]</scope>
    <source>
        <strain evidence="4 5">A121</strain>
    </source>
</reference>
<dbReference type="InterPro" id="IPR009057">
    <property type="entry name" value="Homeodomain-like_sf"/>
</dbReference>
<name>A0A401UPU2_9CLOT</name>
<evidence type="ECO:0000259" key="3">
    <source>
        <dbReference type="PROSITE" id="PS50977"/>
    </source>
</evidence>
<dbReference type="Proteomes" id="UP000287872">
    <property type="component" value="Unassembled WGS sequence"/>
</dbReference>
<dbReference type="PROSITE" id="PS50977">
    <property type="entry name" value="HTH_TETR_2"/>
    <property type="match status" value="1"/>
</dbReference>
<dbReference type="InterPro" id="IPR001647">
    <property type="entry name" value="HTH_TetR"/>
</dbReference>
<evidence type="ECO:0000256" key="2">
    <source>
        <dbReference type="PROSITE-ProRule" id="PRU00335"/>
    </source>
</evidence>
<evidence type="ECO:0000256" key="1">
    <source>
        <dbReference type="ARBA" id="ARBA00023125"/>
    </source>
</evidence>
<dbReference type="AlphaFoldDB" id="A0A401UPU2"/>
<dbReference type="RefSeq" id="WP_125003459.1">
    <property type="nucleotide sequence ID" value="NZ_BHYK01000019.1"/>
</dbReference>
<comment type="caution">
    <text evidence="4">The sequence shown here is derived from an EMBL/GenBank/DDBJ whole genome shotgun (WGS) entry which is preliminary data.</text>
</comment>
<protein>
    <recommendedName>
        <fullName evidence="3">HTH tetR-type domain-containing protein</fullName>
    </recommendedName>
</protein>
<feature type="domain" description="HTH tetR-type" evidence="3">
    <location>
        <begin position="4"/>
        <end position="65"/>
    </location>
</feature>
<keyword evidence="5" id="KW-1185">Reference proteome</keyword>